<proteinExistence type="predicted"/>
<dbReference type="AlphaFoldDB" id="A0A934NFH2"/>
<dbReference type="Proteomes" id="UP000614410">
    <property type="component" value="Unassembled WGS sequence"/>
</dbReference>
<reference evidence="2 3" key="1">
    <citation type="submission" date="2020-10" db="EMBL/GenBank/DDBJ databases">
        <title>Ca. Dormibacterota MAGs.</title>
        <authorList>
            <person name="Montgomery K."/>
        </authorList>
    </citation>
    <scope>NUCLEOTIDE SEQUENCE [LARGE SCALE GENOMIC DNA]</scope>
    <source>
        <strain evidence="2">Mitchell_Peninsula_5</strain>
    </source>
</reference>
<organism evidence="2 3">
    <name type="scientific">Candidatus Amunia macphersoniae</name>
    <dbReference type="NCBI Taxonomy" id="3127014"/>
    <lineage>
        <taxon>Bacteria</taxon>
        <taxon>Bacillati</taxon>
        <taxon>Candidatus Dormiibacterota</taxon>
        <taxon>Candidatus Dormibacteria</taxon>
        <taxon>Candidatus Aeolococcales</taxon>
        <taxon>Candidatus Aeolococcaceae</taxon>
        <taxon>Candidatus Amunia</taxon>
    </lineage>
</organism>
<evidence type="ECO:0008006" key="4">
    <source>
        <dbReference type="Google" id="ProtNLM"/>
    </source>
</evidence>
<feature type="region of interest" description="Disordered" evidence="1">
    <location>
        <begin position="76"/>
        <end position="96"/>
    </location>
</feature>
<accession>A0A934NFH2</accession>
<comment type="caution">
    <text evidence="2">The sequence shown here is derived from an EMBL/GenBank/DDBJ whole genome shotgun (WGS) entry which is preliminary data.</text>
</comment>
<gene>
    <name evidence="2" type="ORF">JF887_04095</name>
</gene>
<evidence type="ECO:0000256" key="1">
    <source>
        <dbReference type="SAM" id="MobiDB-lite"/>
    </source>
</evidence>
<name>A0A934NFH2_9BACT</name>
<sequence length="182" mass="20519">MSQTQPPATDELGTVLDIVDALEELLGGARRVPFTPNVVVNEEEVVELADRIRVALPDDLMAARHTLEERDRTLERSAREAADVSSRAQEEAERTVREARAQAASLIEEHVIVRAATERANSLVAEAQQQILSQRTAADDYAHQVMRRLEEQLERWLATVREGLQSLPEPARSGRRRPRRKD</sequence>
<evidence type="ECO:0000313" key="2">
    <source>
        <dbReference type="EMBL" id="MBJ7608600.1"/>
    </source>
</evidence>
<dbReference type="EMBL" id="JAEKNN010000021">
    <property type="protein sequence ID" value="MBJ7608600.1"/>
    <property type="molecule type" value="Genomic_DNA"/>
</dbReference>
<evidence type="ECO:0000313" key="3">
    <source>
        <dbReference type="Proteomes" id="UP000614410"/>
    </source>
</evidence>
<protein>
    <recommendedName>
        <fullName evidence="4">ATPase</fullName>
    </recommendedName>
</protein>